<evidence type="ECO:0000256" key="9">
    <source>
        <dbReference type="SAM" id="MobiDB-lite"/>
    </source>
</evidence>
<feature type="region of interest" description="Disordered" evidence="9">
    <location>
        <begin position="3314"/>
        <end position="3355"/>
    </location>
</feature>
<reference evidence="10 11" key="1">
    <citation type="submission" date="2022-01" db="EMBL/GenBank/DDBJ databases">
        <title>A high-quality chromosome-level genome assembly of rohu carp, Labeo rohita.</title>
        <authorList>
            <person name="Arick M.A. II"/>
            <person name="Hsu C.-Y."/>
            <person name="Magbanua Z."/>
            <person name="Pechanova O."/>
            <person name="Grover C."/>
            <person name="Miller E."/>
            <person name="Thrash A."/>
            <person name="Ezzel L."/>
            <person name="Alam S."/>
            <person name="Benzie J."/>
            <person name="Hamilton M."/>
            <person name="Karsi A."/>
            <person name="Lawrence M.L."/>
            <person name="Peterson D.G."/>
        </authorList>
    </citation>
    <scope>NUCLEOTIDE SEQUENCE [LARGE SCALE GENOMIC DNA]</scope>
    <source>
        <strain evidence="11">BAU-BD-2019</strain>
        <tissue evidence="10">Blood</tissue>
    </source>
</reference>
<feature type="compositionally biased region" description="Polar residues" evidence="9">
    <location>
        <begin position="4325"/>
        <end position="4336"/>
    </location>
</feature>
<feature type="region of interest" description="Disordered" evidence="9">
    <location>
        <begin position="229"/>
        <end position="264"/>
    </location>
</feature>
<feature type="compositionally biased region" description="Basic residues" evidence="9">
    <location>
        <begin position="2966"/>
        <end position="2982"/>
    </location>
</feature>
<feature type="region of interest" description="Disordered" evidence="9">
    <location>
        <begin position="584"/>
        <end position="645"/>
    </location>
</feature>
<organism evidence="10 11">
    <name type="scientific">Labeo rohita</name>
    <name type="common">Indian major carp</name>
    <name type="synonym">Cyprinus rohita</name>
    <dbReference type="NCBI Taxonomy" id="84645"/>
    <lineage>
        <taxon>Eukaryota</taxon>
        <taxon>Metazoa</taxon>
        <taxon>Chordata</taxon>
        <taxon>Craniata</taxon>
        <taxon>Vertebrata</taxon>
        <taxon>Euteleostomi</taxon>
        <taxon>Actinopterygii</taxon>
        <taxon>Neopterygii</taxon>
        <taxon>Teleostei</taxon>
        <taxon>Ostariophysi</taxon>
        <taxon>Cypriniformes</taxon>
        <taxon>Cyprinidae</taxon>
        <taxon>Labeoninae</taxon>
        <taxon>Labeonini</taxon>
        <taxon>Labeo</taxon>
    </lineage>
</organism>
<evidence type="ECO:0000256" key="3">
    <source>
        <dbReference type="ARBA" id="ARBA00011984"/>
    </source>
</evidence>
<feature type="compositionally biased region" description="Low complexity" evidence="9">
    <location>
        <begin position="2362"/>
        <end position="2378"/>
    </location>
</feature>
<dbReference type="Gene3D" id="3.40.50.300">
    <property type="entry name" value="P-loop containing nucleotide triphosphate hydrolases"/>
    <property type="match status" value="1"/>
</dbReference>
<feature type="region of interest" description="Disordered" evidence="9">
    <location>
        <begin position="1832"/>
        <end position="1866"/>
    </location>
</feature>
<name>A0ABQ8MLL6_LABRO</name>
<comment type="subcellular location">
    <subcellularLocation>
        <location evidence="1">Membrane</location>
        <topology evidence="1">Lipid-anchor</topology>
    </subcellularLocation>
</comment>
<feature type="region of interest" description="Disordered" evidence="9">
    <location>
        <begin position="4111"/>
        <end position="4140"/>
    </location>
</feature>
<feature type="compositionally biased region" description="Basic residues" evidence="9">
    <location>
        <begin position="3512"/>
        <end position="3529"/>
    </location>
</feature>
<feature type="region of interest" description="Disordered" evidence="9">
    <location>
        <begin position="2947"/>
        <end position="3004"/>
    </location>
</feature>
<feature type="region of interest" description="Disordered" evidence="9">
    <location>
        <begin position="4308"/>
        <end position="4388"/>
    </location>
</feature>
<feature type="compositionally biased region" description="Basic and acidic residues" evidence="9">
    <location>
        <begin position="927"/>
        <end position="936"/>
    </location>
</feature>
<evidence type="ECO:0000313" key="11">
    <source>
        <dbReference type="Proteomes" id="UP000830375"/>
    </source>
</evidence>
<feature type="compositionally biased region" description="Basic and acidic residues" evidence="9">
    <location>
        <begin position="4462"/>
        <end position="4472"/>
    </location>
</feature>
<feature type="region of interest" description="Disordered" evidence="9">
    <location>
        <begin position="1313"/>
        <end position="1423"/>
    </location>
</feature>
<feature type="compositionally biased region" description="Basic residues" evidence="9">
    <location>
        <begin position="3971"/>
        <end position="3983"/>
    </location>
</feature>
<dbReference type="EC" id="3.6.5.2" evidence="3"/>
<evidence type="ECO:0000256" key="6">
    <source>
        <dbReference type="ARBA" id="ARBA00023288"/>
    </source>
</evidence>
<feature type="region of interest" description="Disordered" evidence="9">
    <location>
        <begin position="3786"/>
        <end position="3867"/>
    </location>
</feature>
<dbReference type="Pfam" id="PF00071">
    <property type="entry name" value="Ras"/>
    <property type="match status" value="1"/>
</dbReference>
<feature type="compositionally biased region" description="Basic residues" evidence="9">
    <location>
        <begin position="942"/>
        <end position="961"/>
    </location>
</feature>
<feature type="compositionally biased region" description="Basic and acidic residues" evidence="9">
    <location>
        <begin position="527"/>
        <end position="539"/>
    </location>
</feature>
<keyword evidence="5" id="KW-0342">GTP-binding</keyword>
<feature type="compositionally biased region" description="Polar residues" evidence="9">
    <location>
        <begin position="1890"/>
        <end position="1906"/>
    </location>
</feature>
<comment type="similarity">
    <text evidence="2">Belongs to the small GTPase superfamily. Rab family.</text>
</comment>
<feature type="region of interest" description="Disordered" evidence="9">
    <location>
        <begin position="3499"/>
        <end position="3534"/>
    </location>
</feature>
<feature type="region of interest" description="Disordered" evidence="9">
    <location>
        <begin position="521"/>
        <end position="543"/>
    </location>
</feature>
<feature type="compositionally biased region" description="Basic and acidic residues" evidence="9">
    <location>
        <begin position="4729"/>
        <end position="4740"/>
    </location>
</feature>
<protein>
    <recommendedName>
        <fullName evidence="3">small monomeric GTPase</fullName>
        <ecNumber evidence="3">3.6.5.2</ecNumber>
    </recommendedName>
</protein>
<feature type="compositionally biased region" description="Polar residues" evidence="9">
    <location>
        <begin position="600"/>
        <end position="612"/>
    </location>
</feature>
<sequence length="4746" mass="527956">MSGRKSKKNQRLGSSRRGPKGLNRNTEKDDDDGFQQIAESEDGRNEFHTSTDYHSTQFDHAPTSSIDQQTSLLESLPHAGGHKDSLMETELPERKRKMGSTRKSAGRFKVERNLDEVRTTEELEEEYVTRPNTSTTEEEQSRPMSFPSDLSNSGLGKEPGTALTFVVSENEEKDAAHRQEITSYSHAVVSDMPTDEAMGTSVHSFAVTAESDLFDEPKTLCLQEIPTASTSGQKKKMGSTRRPLGGKNSVQEHSRNMTENERKAEVMGEANLKMSEEMVQEWNDVARDDPSSHTDSALVSNQNLLAERAELKETDISAGTETMNQTVASPLVVSEKPLPETSHHYGTPLLNEELDFKFGSHTEDFDVLNKDAGSDNSYVLDTRKDTNTSYHFRDVNTETKEEVLKQKGELSINDQMSSLLPKQDTQLEELALHDQESSLSQHDLDNNCNSSMPQLIVGGSRSFDVHLSNISHDEPTTTDIPHEISDAVVEKEQGNNLCNVAAVACDTLTDLKSITEEDEDPQILATRENENMSDERGSETENAFEMTGQDDARDHSVTQIIMDVRDNEKDGETITETIWISHQTASEVSAEKEEKCREQVQYSSNISQTHSPPQDDAGKMPENDEVTNDKKETESTASDDVTSKSEEMFSFEDSATDTGSHTYQLFTQSPYKESYDLHERVSEKSEKKEIFFSVEAENASFDRGDMRSEGTEGIKEMDAAPVVILDVDTKDSESENPEQNRALTEEQTDTSSDTKLQVSQVLDNVSTVIDSGLLFHDVIDVSSGERERVPEKSDISSFIPHDSQDFYKPTTCHPESQENTGDPERVAVGGDTDLHLDIEAQNKTFDLTSEAEGTEKNMQDASVLAREVEVIADTVTVESNMTAELDFLQTSPDVHVEALNLSEKAEKEVSGETDTILKQSDINIIPEDSHGEESHSKSSPVIHKRKMGSTRRPLKGNKGRRKEMEHHDENETLDSEGMINIEKETFSLEDEPSPDESTLQSLKDEVKEQEVEISEENDVGPVEESESALLQSSCSSDLVSEESTTISICHVTESQDLTKMNEESQENPGDVERVQADLQSKIDLQNETFDITTSEVEGTEENIQDVSVTLVREVEVIGDTVTTSQREKGQRQEHDEKEICSLGDEPSPDESTLQSSKDEVKEQEVEISEENDVGPVEGFESALLQSSCISDLVTEESTAISICHVTESQTLIKMNEESQENAGAAERVPAEEEKDLQLKIESQNKTFDLTTSEAEETEKNIQDVSVTLVREVEVIGDTVTVENNMTTESDFLQSSLDAHVEALKVSENAVKEVSGETDTIPEQSHISIIPEDSHKEETHSKSSPVIHKRKMGSTRRPLKGNKGRRKEMEHHDENETLDSEGMINIEKEKIDLEDEPSPDESTLRSSKDEVKEQEVEISEKNDVGPVEGFESALLQSSCISDLVTEESTAISICHVTESQTLIKINEESQENAGDAENVPAEEDKQLQIKINPQKQTFDLTTSEAEGTEENIQDISITLVREVEVIAVIGDTVTVESNMTTESDFLQTSSDANIEALKLSDNTEKEVSGETDTILEQSDISIIPADSHREETHSKSSPVIHKRKMGSTRRPLKGNKGRRKDHDEKEILEDEPCADLSGYTAVSICDISESQTLTKIHAGSQENTGDVEIVQAEEDKDLQLKIDSQNKTFDVTTSEAEGTEENIHDVSVTLVREAEVFGDTVTVETNMPTESDAHIEALKVFENAEKEISRETDKIPEQSDISIIPKDSHGEEAHSVDTLTLESNMTTESDFLQTSPDAHIEALQISENTEKEVSGEKDTIPEQCDISIIPADSHRQETHSKSSPVIHKRKMGSTRRPLRGKNEQRKEIEHRDENETFEFESVINVEKETFSLENEPSTYESTIQSSADKAKEQKIGIQEENDVGPVEGSESTDPQILCSSDVVSEETTAVSICHVTESQTITKMSEECQENAGEAERVAAEEDKDIQLKTDSQNKTFDLTTSETEENVQDVGVMLVREIEVTGDTDTVESKMTAEPDFLQTSPDAMEAVKVSENAEKVVSGETDTILEQSHINIIPADSHREETHSKSCPVIHKRKMGSTRRPLKGEKGQRKDHDEKEIFILEDEPNPNESRHTAVSICDISESQTLTKNYAGFQENTGEIAPAEGDTEPHIENKTCNLTAFEGEATKENIFEAGVVGKDIEFIGDTVVVESNMTTESDDLIQNDTFTEAKLEALKVSDNAEHEVLEETDATPKQSDTTIISEDTHGEEAHSKLHPVVHKRKMGSTRRPLRGKKGQREEVEHQDENETLNSEGMINAEKDTFSLKDEPSPDESTLQSLKDGAKEQMKISEKNDVGPVEESKSTDLQSSSSSDLVSEESTTISICHVTESQTLTKINEESQESTGDVERVAAEEDKDLQIKIDSQNKTFDITSEAEGTEENIQDVSMVLVREVEVIADTVTVETNMTTTSNFLQTSDAHDEAFKVSENTEKDVSGETDTIPEQSDISVIPADSHREETHSKSSPVIHKRKMGSTRRPLKGKTGRREDHDEKEIFNLKDEPSMGEEQMEIREGNDVGPVEGSEIFILEDEPNPDQSGYTAVSDISESQTLTKMKTVSQENTGEIAPAEEDTEPHLENKTFDSTAFEREATAENICEGSVVVREVAFIGDTVIAESNDTKSDTKVSDNGERAVSEETDATPKQSDTTIIPEDTPGEEAHSKLHPVVHKRKMGSTRRPLRGKKGQREEIEHQDKNEILDSEGGINAEKDTFSLKDEPSPDESTLQSTKDGEKEQMEISKKNDVGPVEGSESTDLQSSSSSDLVSEESTTISICHVTESQTLTKINKESQENTGDVERIAAEEDKDLQLKINLQNQMFDLTEAEGTEDFSVTSVREVEVIGDTVTVENNMTTKSDFPQISPDANVEALKVSENAEKEVSGETDTILEQSHISIIPADSHREETHSKSSPVVPKRKMGSTRRPLKGNKGQRKDHDEKEILEDEPNKDESRYTAVSEISESQTLTKIHAGSQENIGDFEIVPAEEDKHLQLKIDSQNKMLDITTSEAQGTDENIHDVSVTSVREVEVIGDTVTVDSNMTTESDFLQTSDAHVEALKVPENTEKEVSGETDTIPEQSHINIIPADSHREETHSKSCPVIHKRKMGSTRRPLKGNKGQRKDCDEKEILEDEPNLDECRYTAVSDISESQTLTKIHAGSQENIGDFEITPAEGDTEPCIENKTFDSTAFKGEATEENICEDSVLGKEIEFIGDKVTVESNMTIKLDLLQNDTSTDAKPDALISEIAEISGETDTILEQSGISIIPADSHREETHSKSSPVVHKRKMGSTRRPLKGNKGRRKDHDEKEILEDEPCADLSGYTAVSICDISESQTLTKNHAGSQENTGDAERVEADLKLKIDSQNKTFDITSEAEGTEENIQDVSVTLVREVEVIGDTVTVDSNMTTESDFLQTSDAHVEALKVPENTEKEVSRETDTIPEQSHINIIPADSHREETHSKSSPVIHKRKMGSTRRPLKGNKGQRKDCDEKEILEDEPSLDESRYTAVSDISESQTVTKIHAGSQENIGDFEITPVEGDTEPHIENKTFDSTAFKGEATEENICEDSVLGKEIDFIGDTVVVESNMTTELDLLQNDTSTDAKPEALISEIAEISGKTDTILKQSDTNIIPEDPHGEKLHTEVSLNAHKRKMGSTRRPLRGNTGQRKVGVHFKEKNGDDEGVSEEEVTETHSEIQNQDNVVGHNVTQDIMYIRDNEDEEQKTMKTVDMSVLELCDALELKQRSDGPSQDDTVSHETQIHVSSDDIPPTKVVEMHSDSKRSTQKRKMGSTRKRGKRMVNEEEVEVEKEGEAENTTDDGTTKSEENLPIEEAITGSSVHQQLFSLYVNKESHDIQDIVSKSEISEQSDPSSTINPELLIESECSSKTAAEMVSDLPLGDVETYLVPKQSVIPKKSHREDQSDLNPVVQKRKMGSTRRTLRGNKGQGRQGEPQKMDRDIEEMTQEQDTEPYLSTKNKVKEVGQNIHDLTEVSEENSMEHTGNDSNSVNEEINLFERTKDKFVLTVSHEDVHQTLSADYPDQHVRSEHEQMENIHHFIPTQELKNTQDDVVHENNSRKTPATQEKRRKMGSTRRNPRVMHGRNMADNEDVLGVAEDSQSKEVSSVSIPELKSEMLDLKVENLEPSRQTVPETPENTPQICDNQLVDADVTKHPQSETVSTEKRRKMGSTRKNLREGRIRGKRDGYEDTETADSEMSLVREDVGEQTIQDYSNQSEDSLLSEIEKALKKTSQSSPSCDWELIIKEPNPVDLANAPDLNMPENSEIKSLQPTPSAEPNSPGRRRRKMGSTRKNPRQQLKAETEDEDKVDREIDENLKTDMQEKKDFERVEVSVVHNITENKEYLDVSSAHTSSSQLEESTNPVSQEKTSPSTKRKFGSRRANKGKQGLGRPSPSDFGNESEDGDHKPNSTEVQDKLHSIDLTVCDPSCTLQPVSQPISHPVSEQRNMEAKNDEAASKGTGAGLVSLEQTIKHDRITGAKQTFNISSKHKPCQTVSDADVVQFNIVMVGNSCVGKTSFIRRFHEGQFTEDYRSTIGVDTCVQTVALADKIVKLQIWDTAGQERFHSITTQVFHRADGLLFMYEITSSNSFVSVRDWISRARERAPDDAIMMLLGNKNDSVARQVQIQEGADLAREYNMHFMECSAATGANVSESMRTLAELLAQQRKSQKEKHASLRREAPQKKSGCC</sequence>
<feature type="compositionally biased region" description="Basic and acidic residues" evidence="9">
    <location>
        <begin position="4366"/>
        <end position="4388"/>
    </location>
</feature>
<feature type="compositionally biased region" description="Polar residues" evidence="9">
    <location>
        <begin position="1316"/>
        <end position="1326"/>
    </location>
</feature>
<dbReference type="PROSITE" id="PS51420">
    <property type="entry name" value="RHO"/>
    <property type="match status" value="1"/>
</dbReference>
<feature type="compositionally biased region" description="Basic and acidic residues" evidence="9">
    <location>
        <begin position="2783"/>
        <end position="2797"/>
    </location>
</feature>
<feature type="region of interest" description="Disordered" evidence="9">
    <location>
        <begin position="4724"/>
        <end position="4746"/>
    </location>
</feature>
<feature type="compositionally biased region" description="Basic residues" evidence="9">
    <location>
        <begin position="4431"/>
        <end position="4442"/>
    </location>
</feature>
<feature type="compositionally biased region" description="Low complexity" evidence="9">
    <location>
        <begin position="2804"/>
        <end position="2823"/>
    </location>
</feature>
<feature type="compositionally biased region" description="Basic and acidic residues" evidence="9">
    <location>
        <begin position="250"/>
        <end position="264"/>
    </location>
</feature>
<feature type="region of interest" description="Disordered" evidence="9">
    <location>
        <begin position="1585"/>
        <end position="1626"/>
    </location>
</feature>
<feature type="region of interest" description="Disordered" evidence="9">
    <location>
        <begin position="2237"/>
        <end position="2378"/>
    </location>
</feature>
<feature type="compositionally biased region" description="Polar residues" evidence="9">
    <location>
        <begin position="4407"/>
        <end position="4430"/>
    </location>
</feature>
<feature type="region of interest" description="Disordered" evidence="9">
    <location>
        <begin position="2510"/>
        <end position="2545"/>
    </location>
</feature>
<feature type="compositionally biased region" description="Basic and acidic residues" evidence="9">
    <location>
        <begin position="2262"/>
        <end position="2271"/>
    </location>
</feature>
<feature type="region of interest" description="Disordered" evidence="9">
    <location>
        <begin position="2671"/>
        <end position="2823"/>
    </location>
</feature>
<comment type="caution">
    <text evidence="10">The sequence shown here is derived from an EMBL/GenBank/DDBJ whole genome shotgun (WGS) entry which is preliminary data.</text>
</comment>
<feature type="compositionally biased region" description="Basic and acidic residues" evidence="9">
    <location>
        <begin position="2673"/>
        <end position="2690"/>
    </location>
</feature>
<evidence type="ECO:0000256" key="7">
    <source>
        <dbReference type="ARBA" id="ARBA00023289"/>
    </source>
</evidence>
<evidence type="ECO:0000313" key="10">
    <source>
        <dbReference type="EMBL" id="KAI2663742.1"/>
    </source>
</evidence>
<dbReference type="SMART" id="SM00175">
    <property type="entry name" value="RAB"/>
    <property type="match status" value="1"/>
</dbReference>
<evidence type="ECO:0000256" key="2">
    <source>
        <dbReference type="ARBA" id="ARBA00006270"/>
    </source>
</evidence>
<feature type="compositionally biased region" description="Basic and acidic residues" evidence="9">
    <location>
        <begin position="2739"/>
        <end position="2752"/>
    </location>
</feature>
<feature type="region of interest" description="Disordered" evidence="9">
    <location>
        <begin position="926"/>
        <end position="975"/>
    </location>
</feature>
<feature type="compositionally biased region" description="Basic residues" evidence="9">
    <location>
        <begin position="3330"/>
        <end position="3349"/>
    </location>
</feature>
<feature type="compositionally biased region" description="Basic and acidic residues" evidence="9">
    <location>
        <begin position="1331"/>
        <end position="1340"/>
    </location>
</feature>
<dbReference type="InterPro" id="IPR050305">
    <property type="entry name" value="Small_GTPase_Rab"/>
</dbReference>
<feature type="region of interest" description="Disordered" evidence="9">
    <location>
        <begin position="1"/>
        <end position="160"/>
    </location>
</feature>
<feature type="region of interest" description="Disordered" evidence="9">
    <location>
        <begin position="1889"/>
        <end position="1912"/>
    </location>
</feature>
<feature type="compositionally biased region" description="Polar residues" evidence="9">
    <location>
        <begin position="2251"/>
        <end position="2261"/>
    </location>
</feature>
<dbReference type="SMART" id="SM00176">
    <property type="entry name" value="RAN"/>
    <property type="match status" value="1"/>
</dbReference>
<comment type="catalytic activity">
    <reaction evidence="8">
        <text>GTP + H2O = GDP + phosphate + H(+)</text>
        <dbReference type="Rhea" id="RHEA:19669"/>
        <dbReference type="ChEBI" id="CHEBI:15377"/>
        <dbReference type="ChEBI" id="CHEBI:15378"/>
        <dbReference type="ChEBI" id="CHEBI:37565"/>
        <dbReference type="ChEBI" id="CHEBI:43474"/>
        <dbReference type="ChEBI" id="CHEBI:58189"/>
        <dbReference type="EC" id="3.6.5.2"/>
    </reaction>
    <physiologicalReaction direction="left-to-right" evidence="8">
        <dbReference type="Rhea" id="RHEA:19670"/>
    </physiologicalReaction>
</comment>
<feature type="compositionally biased region" description="Basic residues" evidence="9">
    <location>
        <begin position="2717"/>
        <end position="2738"/>
    </location>
</feature>
<dbReference type="NCBIfam" id="TIGR00231">
    <property type="entry name" value="small_GTP"/>
    <property type="match status" value="1"/>
</dbReference>
<feature type="compositionally biased region" description="Basic residues" evidence="9">
    <location>
        <begin position="1346"/>
        <end position="1365"/>
    </location>
</feature>
<feature type="compositionally biased region" description="Polar residues" evidence="9">
    <location>
        <begin position="52"/>
        <end position="73"/>
    </location>
</feature>
<feature type="region of interest" description="Disordered" evidence="9">
    <location>
        <begin position="1121"/>
        <end position="1170"/>
    </location>
</feature>
<dbReference type="PRINTS" id="PR00449">
    <property type="entry name" value="RASTRNSFRMNG"/>
</dbReference>
<feature type="compositionally biased region" description="Basic and acidic residues" evidence="9">
    <location>
        <begin position="589"/>
        <end position="598"/>
    </location>
</feature>
<feature type="compositionally biased region" description="Basic residues" evidence="9">
    <location>
        <begin position="1845"/>
        <end position="1858"/>
    </location>
</feature>
<feature type="compositionally biased region" description="Basic residues" evidence="9">
    <location>
        <begin position="2272"/>
        <end position="2293"/>
    </location>
</feature>
<feature type="region of interest" description="Disordered" evidence="9">
    <location>
        <begin position="985"/>
        <end position="1004"/>
    </location>
</feature>
<dbReference type="Proteomes" id="UP000830375">
    <property type="component" value="Unassembled WGS sequence"/>
</dbReference>
<dbReference type="CDD" id="cd00154">
    <property type="entry name" value="Rab"/>
    <property type="match status" value="1"/>
</dbReference>
<feature type="compositionally biased region" description="Basic and acidic residues" evidence="9">
    <location>
        <begin position="2761"/>
        <end position="2772"/>
    </location>
</feature>
<feature type="compositionally biased region" description="Basic and acidic residues" evidence="9">
    <location>
        <begin position="41"/>
        <end position="51"/>
    </location>
</feature>
<accession>A0ABQ8MLL6</accession>
<feature type="compositionally biased region" description="Basic and acidic residues" evidence="9">
    <location>
        <begin position="108"/>
        <end position="121"/>
    </location>
</feature>
<dbReference type="SMART" id="SM00174">
    <property type="entry name" value="RHO"/>
    <property type="match status" value="1"/>
</dbReference>
<evidence type="ECO:0000256" key="5">
    <source>
        <dbReference type="ARBA" id="ARBA00023134"/>
    </source>
</evidence>
<proteinExistence type="inferred from homology"/>
<feature type="region of interest" description="Disordered" evidence="9">
    <location>
        <begin position="728"/>
        <end position="755"/>
    </location>
</feature>
<dbReference type="PROSITE" id="PS51419">
    <property type="entry name" value="RAB"/>
    <property type="match status" value="1"/>
</dbReference>
<dbReference type="EMBL" id="JACTAM010000006">
    <property type="protein sequence ID" value="KAI2663742.1"/>
    <property type="molecule type" value="Genomic_DNA"/>
</dbReference>
<keyword evidence="7" id="KW-0636">Prenylation</keyword>
<feature type="compositionally biased region" description="Basic and acidic residues" evidence="9">
    <location>
        <begin position="1125"/>
        <end position="1139"/>
    </location>
</feature>
<feature type="compositionally biased region" description="Basic and acidic residues" evidence="9">
    <location>
        <begin position="616"/>
        <end position="634"/>
    </location>
</feature>
<feature type="compositionally biased region" description="Acidic residues" evidence="9">
    <location>
        <begin position="3844"/>
        <end position="3859"/>
    </location>
</feature>
<feature type="compositionally biased region" description="Basic residues" evidence="9">
    <location>
        <begin position="1599"/>
        <end position="1618"/>
    </location>
</feature>
<keyword evidence="11" id="KW-1185">Reference proteome</keyword>
<gene>
    <name evidence="10" type="ORF">H4Q32_012334</name>
</gene>
<keyword evidence="6" id="KW-0449">Lipoprotein</keyword>
<feature type="compositionally biased region" description="Basic residues" evidence="9">
    <location>
        <begin position="4340"/>
        <end position="4353"/>
    </location>
</feature>
<dbReference type="InterPro" id="IPR005225">
    <property type="entry name" value="Small_GTP-bd"/>
</dbReference>
<evidence type="ECO:0000256" key="8">
    <source>
        <dbReference type="ARBA" id="ARBA00047660"/>
    </source>
</evidence>
<feature type="compositionally biased region" description="Basic residues" evidence="9">
    <location>
        <begin position="1"/>
        <end position="10"/>
    </location>
</feature>
<feature type="compositionally biased region" description="Basic residues" evidence="9">
    <location>
        <begin position="4126"/>
        <end position="4140"/>
    </location>
</feature>
<dbReference type="SMART" id="SM00177">
    <property type="entry name" value="ARF"/>
    <property type="match status" value="1"/>
</dbReference>
<evidence type="ECO:0000256" key="4">
    <source>
        <dbReference type="ARBA" id="ARBA00022741"/>
    </source>
</evidence>
<dbReference type="PANTHER" id="PTHR47980">
    <property type="entry name" value="LD44762P"/>
    <property type="match status" value="1"/>
</dbReference>
<feature type="compositionally biased region" description="Basic and acidic residues" evidence="9">
    <location>
        <begin position="2316"/>
        <end position="2327"/>
    </location>
</feature>
<feature type="compositionally biased region" description="Basic and acidic residues" evidence="9">
    <location>
        <begin position="1401"/>
        <end position="1422"/>
    </location>
</feature>
<feature type="compositionally biased region" description="Basic residues" evidence="9">
    <location>
        <begin position="3825"/>
        <end position="3840"/>
    </location>
</feature>
<keyword evidence="4" id="KW-0547">Nucleotide-binding</keyword>
<feature type="region of interest" description="Disordered" evidence="9">
    <location>
        <begin position="2611"/>
        <end position="2632"/>
    </location>
</feature>
<feature type="compositionally biased region" description="Basic residues" evidence="9">
    <location>
        <begin position="2524"/>
        <end position="2540"/>
    </location>
</feature>
<feature type="compositionally biased region" description="Basic and acidic residues" evidence="9">
    <location>
        <begin position="2294"/>
        <end position="2304"/>
    </location>
</feature>
<feature type="region of interest" description="Disordered" evidence="9">
    <location>
        <begin position="4208"/>
        <end position="4278"/>
    </location>
</feature>
<dbReference type="SMART" id="SM00173">
    <property type="entry name" value="RAS"/>
    <property type="match status" value="1"/>
</dbReference>
<feature type="compositionally biased region" description="Polar residues" evidence="9">
    <location>
        <begin position="4266"/>
        <end position="4278"/>
    </location>
</feature>
<dbReference type="PROSITE" id="PS51421">
    <property type="entry name" value="RAS"/>
    <property type="match status" value="1"/>
</dbReference>
<dbReference type="InterPro" id="IPR027417">
    <property type="entry name" value="P-loop_NTPase"/>
</dbReference>
<evidence type="ECO:0000256" key="1">
    <source>
        <dbReference type="ARBA" id="ARBA00004635"/>
    </source>
</evidence>
<feature type="compositionally biased region" description="Basic and acidic residues" evidence="9">
    <location>
        <begin position="2339"/>
        <end position="2361"/>
    </location>
</feature>
<feature type="compositionally biased region" description="Basic residues" evidence="9">
    <location>
        <begin position="94"/>
        <end position="106"/>
    </location>
</feature>
<feature type="region of interest" description="Disordered" evidence="9">
    <location>
        <begin position="3954"/>
        <end position="3999"/>
    </location>
</feature>
<feature type="region of interest" description="Disordered" evidence="9">
    <location>
        <begin position="4403"/>
        <end position="4472"/>
    </location>
</feature>
<feature type="compositionally biased region" description="Basic and acidic residues" evidence="9">
    <location>
        <begin position="4233"/>
        <end position="4246"/>
    </location>
</feature>
<dbReference type="SUPFAM" id="SSF52540">
    <property type="entry name" value="P-loop containing nucleoside triphosphate hydrolases"/>
    <property type="match status" value="1"/>
</dbReference>
<dbReference type="InterPro" id="IPR001806">
    <property type="entry name" value="Small_GTPase"/>
</dbReference>